<reference evidence="2 3" key="1">
    <citation type="submission" date="2024-02" db="EMBL/GenBank/DDBJ databases">
        <authorList>
            <person name="Daric V."/>
            <person name="Darras S."/>
        </authorList>
    </citation>
    <scope>NUCLEOTIDE SEQUENCE [LARGE SCALE GENOMIC DNA]</scope>
</reference>
<feature type="region of interest" description="Disordered" evidence="1">
    <location>
        <begin position="589"/>
        <end position="642"/>
    </location>
</feature>
<feature type="compositionally biased region" description="Basic residues" evidence="1">
    <location>
        <begin position="603"/>
        <end position="616"/>
    </location>
</feature>
<feature type="compositionally biased region" description="Polar residues" evidence="1">
    <location>
        <begin position="690"/>
        <end position="710"/>
    </location>
</feature>
<accession>A0ABP0FM00</accession>
<dbReference type="EMBL" id="CAWYQH010000068">
    <property type="protein sequence ID" value="CAK8679731.1"/>
    <property type="molecule type" value="Genomic_DNA"/>
</dbReference>
<evidence type="ECO:0000313" key="3">
    <source>
        <dbReference type="Proteomes" id="UP001642483"/>
    </source>
</evidence>
<proteinExistence type="predicted"/>
<gene>
    <name evidence="2" type="ORF">CVLEPA_LOCUS9983</name>
</gene>
<feature type="compositionally biased region" description="Polar residues" evidence="1">
    <location>
        <begin position="827"/>
        <end position="837"/>
    </location>
</feature>
<name>A0ABP0FM00_CLALP</name>
<dbReference type="Proteomes" id="UP001642483">
    <property type="component" value="Unassembled WGS sequence"/>
</dbReference>
<protein>
    <submittedName>
        <fullName evidence="2">Uncharacterized protein</fullName>
    </submittedName>
</protein>
<feature type="region of interest" description="Disordered" evidence="1">
    <location>
        <begin position="404"/>
        <end position="426"/>
    </location>
</feature>
<comment type="caution">
    <text evidence="2">The sequence shown here is derived from an EMBL/GenBank/DDBJ whole genome shotgun (WGS) entry which is preliminary data.</text>
</comment>
<organism evidence="2 3">
    <name type="scientific">Clavelina lepadiformis</name>
    <name type="common">Light-bulb sea squirt</name>
    <name type="synonym">Ascidia lepadiformis</name>
    <dbReference type="NCBI Taxonomy" id="159417"/>
    <lineage>
        <taxon>Eukaryota</taxon>
        <taxon>Metazoa</taxon>
        <taxon>Chordata</taxon>
        <taxon>Tunicata</taxon>
        <taxon>Ascidiacea</taxon>
        <taxon>Aplousobranchia</taxon>
        <taxon>Clavelinidae</taxon>
        <taxon>Clavelina</taxon>
    </lineage>
</organism>
<feature type="region of interest" description="Disordered" evidence="1">
    <location>
        <begin position="690"/>
        <end position="715"/>
    </location>
</feature>
<evidence type="ECO:0000256" key="1">
    <source>
        <dbReference type="SAM" id="MobiDB-lite"/>
    </source>
</evidence>
<sequence length="1119" mass="126759">MELDSYLIRHLHQNSIKNPEIPRKILKKQWPVEKKPVIKLKNKYQNNYMLVRQPPPLVVARKLPWGRKRNHCCKKSEAKKQETVCDVTIKKYTTDLIHRSNDAESTRVKKMHNKEINQIKMQTFSKDVKKQIKAAWPKWPKENSEMISLMWNKRKSKECSIKAPAKIKPMFKENPDNFDISSNNELMDWTIDMTSAATTPSVFTKESSMETLCRNNEIVGLASSADYLELDESLNSLEQTNKSRLSGRASQTSSGNMLDSFVVSGETFISEDNLNDDETQWSFVSQSHLHSQSDCMTPTFDEHQTSGSSLDSEDNDLSYVTCARNVQKLQNGYIATDHCNIQANMEAAVSCIQNNEIGDHTPGSVARELKMTDVNERNTQVDNILKTHSYILSGANDAYPGDNNSIHRHLSESDNDNSDVVNSRPDIEKNSNITFKVSTKSDVHSHSRLKLDVTKKSFADVVAVNCLTTSDTDKKIKVSEKRGENKSETPTILNSECAKLTATEDKNTEIDDIDSNPTSQTDCTTNTSINLAVKIAEHSFEQHEAKHGRDTSCHMNLQDTLRGLPDTTPVMERNRQKITDMEDLHCSVMPHQIPSTPSSSAGRRVKPKKSGIRRLLSRQNTASAKSDNSDNKIKSGKDGDKKRGLQLLFDKPYKATLLRKEVNIGRRVHMERKEREDTLGVPCIVPINKNGQTQQKAFQRPSSKDSTVSYSKPRPIRPRRSSILEFLQSKFLWERNPSTKPKEEMQNEACTKLQTDCNLKLCQNGCDELEDFETYENFGLLSEKKPLHEKYTCRLGAPATGQPQTSTNTKNCKESSFYATNQINVTQRKQRRNNTASPIPDTDAYNTLDRSPLKRRIEELQALQGLKQKVKPILLNKIELNTSDYEGEISDEKTYKKTVPAMLRFTRRIAPKVRLPAWQVQLQKDAAFAKTSQPFAKDATAQCSPIYLDTDCFACTKNNLTKSTSTSYRASHSSRVNSALKFSMEGQMEFDSTDEQSENAQIIKWSNKLGNMFEVTSENGKYGKISCSKDLTSMPMQAPSQKFNMERNGGITKSTLDSRKELTKRAWKRLTDTKVAKSEEKSSKITLQESNQRLQNNTIKEKLVVIYANGRGSNIGFKC</sequence>
<feature type="compositionally biased region" description="Basic and acidic residues" evidence="1">
    <location>
        <begin position="627"/>
        <end position="642"/>
    </location>
</feature>
<feature type="region of interest" description="Disordered" evidence="1">
    <location>
        <begin position="827"/>
        <end position="847"/>
    </location>
</feature>
<feature type="compositionally biased region" description="Polar residues" evidence="1">
    <location>
        <begin position="617"/>
        <end position="626"/>
    </location>
</feature>
<evidence type="ECO:0000313" key="2">
    <source>
        <dbReference type="EMBL" id="CAK8679731.1"/>
    </source>
</evidence>
<keyword evidence="3" id="KW-1185">Reference proteome</keyword>